<keyword evidence="2" id="KW-1185">Reference proteome</keyword>
<evidence type="ECO:0000313" key="1">
    <source>
        <dbReference type="EMBL" id="VDD74363.1"/>
    </source>
</evidence>
<organism evidence="3">
    <name type="scientific">Mesocestoides corti</name>
    <name type="common">Flatworm</name>
    <dbReference type="NCBI Taxonomy" id="53468"/>
    <lineage>
        <taxon>Eukaryota</taxon>
        <taxon>Metazoa</taxon>
        <taxon>Spiralia</taxon>
        <taxon>Lophotrochozoa</taxon>
        <taxon>Platyhelminthes</taxon>
        <taxon>Cestoda</taxon>
        <taxon>Eucestoda</taxon>
        <taxon>Cyclophyllidea</taxon>
        <taxon>Mesocestoididae</taxon>
        <taxon>Mesocestoides</taxon>
    </lineage>
</organism>
<dbReference type="Proteomes" id="UP000267029">
    <property type="component" value="Unassembled WGS sequence"/>
</dbReference>
<reference evidence="1 2" key="2">
    <citation type="submission" date="2018-10" db="EMBL/GenBank/DDBJ databases">
        <authorList>
            <consortium name="Pathogen Informatics"/>
        </authorList>
    </citation>
    <scope>NUCLEOTIDE SEQUENCE [LARGE SCALE GENOMIC DNA]</scope>
</reference>
<protein>
    <submittedName>
        <fullName evidence="1 3">Uncharacterized protein</fullName>
    </submittedName>
</protein>
<proteinExistence type="predicted"/>
<gene>
    <name evidence="1" type="ORF">MCOS_LOCUS366</name>
</gene>
<evidence type="ECO:0000313" key="3">
    <source>
        <dbReference type="WBParaSite" id="MCOS_0000036501-mRNA-1"/>
    </source>
</evidence>
<name>A0A0R3U1U5_MESCO</name>
<sequence length="75" mass="8823">MHRLKENNKGRVISFKLWRPLATGRQPAAALHWRFCLSAVAIHREGAPTFLWVEEQLIVNIRLWKSIRILHIVQT</sequence>
<evidence type="ECO:0000313" key="2">
    <source>
        <dbReference type="Proteomes" id="UP000267029"/>
    </source>
</evidence>
<dbReference type="WBParaSite" id="MCOS_0000036501-mRNA-1">
    <property type="protein sequence ID" value="MCOS_0000036501-mRNA-1"/>
    <property type="gene ID" value="MCOS_0000036501"/>
</dbReference>
<accession>A0A0R3U1U5</accession>
<reference evidence="3" key="1">
    <citation type="submission" date="2017-02" db="UniProtKB">
        <authorList>
            <consortium name="WormBaseParasite"/>
        </authorList>
    </citation>
    <scope>IDENTIFICATION</scope>
</reference>
<dbReference type="EMBL" id="UXSR01000030">
    <property type="protein sequence ID" value="VDD74363.1"/>
    <property type="molecule type" value="Genomic_DNA"/>
</dbReference>
<dbReference type="AlphaFoldDB" id="A0A0R3U1U5"/>